<feature type="transmembrane region" description="Helical" evidence="5">
    <location>
        <begin position="45"/>
        <end position="63"/>
    </location>
</feature>
<evidence type="ECO:0000256" key="3">
    <source>
        <dbReference type="ARBA" id="ARBA00022989"/>
    </source>
</evidence>
<gene>
    <name evidence="6" type="ORF">HLH33_10485</name>
</gene>
<dbReference type="Pfam" id="PF07869">
    <property type="entry name" value="DUF1656"/>
    <property type="match status" value="1"/>
</dbReference>
<reference evidence="6 7" key="1">
    <citation type="submission" date="2020-04" db="EMBL/GenBank/DDBJ databases">
        <title>Description of novel Gluconacetobacter.</title>
        <authorList>
            <person name="Sombolestani A."/>
        </authorList>
    </citation>
    <scope>NUCLEOTIDE SEQUENCE [LARGE SCALE GENOMIC DNA]</scope>
    <source>
        <strain evidence="6 7">LMG 7603</strain>
    </source>
</reference>
<feature type="transmembrane region" description="Helical" evidence="5">
    <location>
        <begin position="12"/>
        <end position="33"/>
    </location>
</feature>
<name>A0A7W4NK52_GLUDI</name>
<protein>
    <submittedName>
        <fullName evidence="6">DUF1656 domain-containing protein</fullName>
    </submittedName>
</protein>
<dbReference type="AlphaFoldDB" id="A0A7W4NK52"/>
<keyword evidence="3 5" id="KW-1133">Transmembrane helix</keyword>
<comment type="caution">
    <text evidence="6">The sequence shown here is derived from an EMBL/GenBank/DDBJ whole genome shotgun (WGS) entry which is preliminary data.</text>
</comment>
<dbReference type="EMBL" id="JABEQG010000017">
    <property type="protein sequence ID" value="MBB2156733.1"/>
    <property type="molecule type" value="Genomic_DNA"/>
</dbReference>
<keyword evidence="2 5" id="KW-0812">Transmembrane</keyword>
<dbReference type="InterPro" id="IPR012451">
    <property type="entry name" value="DUF1656"/>
</dbReference>
<evidence type="ECO:0000256" key="1">
    <source>
        <dbReference type="ARBA" id="ARBA00022475"/>
    </source>
</evidence>
<evidence type="ECO:0000256" key="4">
    <source>
        <dbReference type="ARBA" id="ARBA00023136"/>
    </source>
</evidence>
<proteinExistence type="predicted"/>
<evidence type="ECO:0000313" key="7">
    <source>
        <dbReference type="Proteomes" id="UP000550787"/>
    </source>
</evidence>
<dbReference type="RefSeq" id="WP_012553672.1">
    <property type="nucleotide sequence ID" value="NZ_JABEQG010000017.1"/>
</dbReference>
<dbReference type="Proteomes" id="UP000550787">
    <property type="component" value="Unassembled WGS sequence"/>
</dbReference>
<keyword evidence="4 5" id="KW-0472">Membrane</keyword>
<evidence type="ECO:0000256" key="5">
    <source>
        <dbReference type="SAM" id="Phobius"/>
    </source>
</evidence>
<keyword evidence="1" id="KW-1003">Cell membrane</keyword>
<evidence type="ECO:0000256" key="2">
    <source>
        <dbReference type="ARBA" id="ARBA00022692"/>
    </source>
</evidence>
<sequence>MGPTVDIAGVQVSSFVIDAGLAVLTLLVLRPLLGTTFVQKRVWNVPLAEFGILICLAGFYVFLL</sequence>
<accession>A0A7W4NK52</accession>
<evidence type="ECO:0000313" key="6">
    <source>
        <dbReference type="EMBL" id="MBB2156733.1"/>
    </source>
</evidence>
<organism evidence="6 7">
    <name type="scientific">Gluconacetobacter diazotrophicus</name>
    <name type="common">Acetobacter diazotrophicus</name>
    <dbReference type="NCBI Taxonomy" id="33996"/>
    <lineage>
        <taxon>Bacteria</taxon>
        <taxon>Pseudomonadati</taxon>
        <taxon>Pseudomonadota</taxon>
        <taxon>Alphaproteobacteria</taxon>
        <taxon>Acetobacterales</taxon>
        <taxon>Acetobacteraceae</taxon>
        <taxon>Gluconacetobacter</taxon>
    </lineage>
</organism>